<evidence type="ECO:0000256" key="1">
    <source>
        <dbReference type="SAM" id="MobiDB-lite"/>
    </source>
</evidence>
<dbReference type="EMBL" id="BAAABU010000005">
    <property type="protein sequence ID" value="GAA0230205.1"/>
    <property type="molecule type" value="Genomic_DNA"/>
</dbReference>
<feature type="compositionally biased region" description="Pro residues" evidence="1">
    <location>
        <begin position="39"/>
        <end position="49"/>
    </location>
</feature>
<feature type="compositionally biased region" description="Gly residues" evidence="1">
    <location>
        <begin position="67"/>
        <end position="83"/>
    </location>
</feature>
<accession>A0ABP3DEZ4</accession>
<proteinExistence type="predicted"/>
<feature type="region of interest" description="Disordered" evidence="1">
    <location>
        <begin position="1"/>
        <end position="116"/>
    </location>
</feature>
<sequence>MVSTHHGDADLTPPQGFPRAEDPDGFTVAPAVIGGDLPGAPPAPAPPPTAGHQPHARPPGPDVHGPGVHGPGVHGPGVHGPGVRGREAHGPGVRGREKAEEAPKRSFFGKLLRRNG</sequence>
<keyword evidence="3" id="KW-1185">Reference proteome</keyword>
<evidence type="ECO:0000313" key="2">
    <source>
        <dbReference type="EMBL" id="GAA0230205.1"/>
    </source>
</evidence>
<feature type="compositionally biased region" description="Basic and acidic residues" evidence="1">
    <location>
        <begin position="84"/>
        <end position="104"/>
    </location>
</feature>
<gene>
    <name evidence="2" type="ORF">GCM10010492_30900</name>
</gene>
<reference evidence="3" key="1">
    <citation type="journal article" date="2019" name="Int. J. Syst. Evol. Microbiol.">
        <title>The Global Catalogue of Microorganisms (GCM) 10K type strain sequencing project: providing services to taxonomists for standard genome sequencing and annotation.</title>
        <authorList>
            <consortium name="The Broad Institute Genomics Platform"/>
            <consortium name="The Broad Institute Genome Sequencing Center for Infectious Disease"/>
            <person name="Wu L."/>
            <person name="Ma J."/>
        </authorList>
    </citation>
    <scope>NUCLEOTIDE SEQUENCE [LARGE SCALE GENOMIC DNA]</scope>
    <source>
        <strain evidence="3">JCM 3380</strain>
    </source>
</reference>
<evidence type="ECO:0000313" key="3">
    <source>
        <dbReference type="Proteomes" id="UP001500416"/>
    </source>
</evidence>
<dbReference type="Proteomes" id="UP001500416">
    <property type="component" value="Unassembled WGS sequence"/>
</dbReference>
<organism evidence="2 3">
    <name type="scientific">Saccharothrix mutabilis subsp. mutabilis</name>
    <dbReference type="NCBI Taxonomy" id="66855"/>
    <lineage>
        <taxon>Bacteria</taxon>
        <taxon>Bacillati</taxon>
        <taxon>Actinomycetota</taxon>
        <taxon>Actinomycetes</taxon>
        <taxon>Pseudonocardiales</taxon>
        <taxon>Pseudonocardiaceae</taxon>
        <taxon>Saccharothrix</taxon>
    </lineage>
</organism>
<comment type="caution">
    <text evidence="2">The sequence shown here is derived from an EMBL/GenBank/DDBJ whole genome shotgun (WGS) entry which is preliminary data.</text>
</comment>
<name>A0ABP3DEZ4_9PSEU</name>
<protein>
    <submittedName>
        <fullName evidence="2">Uncharacterized protein</fullName>
    </submittedName>
</protein>